<sequence length="122" mass="13926">MVYRMVTMATIDQQITERAAEKRRMEKMIMHQDKFKGKLAAELNKVVSPDELLHLLQTNAVDSVVENKENVISDEELHQLLDRSNLKWGESETSSADHTPMLTESPKARFQIISVSDKTISV</sequence>
<dbReference type="InterPro" id="IPR027417">
    <property type="entry name" value="P-loop_NTPase"/>
</dbReference>
<dbReference type="GO" id="GO:0006346">
    <property type="term" value="P:DNA methylation-dependent constitutive heterochromatin formation"/>
    <property type="evidence" value="ECO:0007669"/>
    <property type="project" value="TreeGrafter"/>
</dbReference>
<dbReference type="STRING" id="51511.ENSCSAVP00000003774"/>
<dbReference type="PANTHER" id="PTHR47161">
    <property type="entry name" value="LYMPHOID-SPECIFIC HELICASE"/>
    <property type="match status" value="1"/>
</dbReference>
<dbReference type="AlphaFoldDB" id="H2YEM6"/>
<evidence type="ECO:0000313" key="2">
    <source>
        <dbReference type="Proteomes" id="UP000007875"/>
    </source>
</evidence>
<dbReference type="Ensembl" id="ENSCSAVT00000003831.1">
    <property type="protein sequence ID" value="ENSCSAVP00000003774.1"/>
    <property type="gene ID" value="ENSCSAVG00000002233.1"/>
</dbReference>
<dbReference type="GO" id="GO:0044027">
    <property type="term" value="P:negative regulation of gene expression via chromosomal CpG island methylation"/>
    <property type="evidence" value="ECO:0007669"/>
    <property type="project" value="TreeGrafter"/>
</dbReference>
<dbReference type="InParanoid" id="H2YEM6"/>
<proteinExistence type="predicted"/>
<reference evidence="2" key="1">
    <citation type="submission" date="2003-08" db="EMBL/GenBank/DDBJ databases">
        <authorList>
            <person name="Birren B."/>
            <person name="Nusbaum C."/>
            <person name="Abebe A."/>
            <person name="Abouelleil A."/>
            <person name="Adekoya E."/>
            <person name="Ait-zahra M."/>
            <person name="Allen N."/>
            <person name="Allen T."/>
            <person name="An P."/>
            <person name="Anderson M."/>
            <person name="Anderson S."/>
            <person name="Arachchi H."/>
            <person name="Armbruster J."/>
            <person name="Bachantsang P."/>
            <person name="Baldwin J."/>
            <person name="Barry A."/>
            <person name="Bayul T."/>
            <person name="Blitshsteyn B."/>
            <person name="Bloom T."/>
            <person name="Blye J."/>
            <person name="Boguslavskiy L."/>
            <person name="Borowsky M."/>
            <person name="Boukhgalter B."/>
            <person name="Brunache A."/>
            <person name="Butler J."/>
            <person name="Calixte N."/>
            <person name="Calvo S."/>
            <person name="Camarata J."/>
            <person name="Campo K."/>
            <person name="Chang J."/>
            <person name="Cheshatsang Y."/>
            <person name="Citroen M."/>
            <person name="Collymore A."/>
            <person name="Considine T."/>
            <person name="Cook A."/>
            <person name="Cooke P."/>
            <person name="Corum B."/>
            <person name="Cuomo C."/>
            <person name="David R."/>
            <person name="Dawoe T."/>
            <person name="Degray S."/>
            <person name="Dodge S."/>
            <person name="Dooley K."/>
            <person name="Dorje P."/>
            <person name="Dorjee K."/>
            <person name="Dorris L."/>
            <person name="Duffey N."/>
            <person name="Dupes A."/>
            <person name="Elkins T."/>
            <person name="Engels R."/>
            <person name="Erickson J."/>
            <person name="Farina A."/>
            <person name="Faro S."/>
            <person name="Ferreira P."/>
            <person name="Fischer H."/>
            <person name="Fitzgerald M."/>
            <person name="Foley K."/>
            <person name="Gage D."/>
            <person name="Galagan J."/>
            <person name="Gearin G."/>
            <person name="Gnerre S."/>
            <person name="Gnirke A."/>
            <person name="Goyette A."/>
            <person name="Graham J."/>
            <person name="Grandbois E."/>
            <person name="Gyaltsen K."/>
            <person name="Hafez N."/>
            <person name="Hagopian D."/>
            <person name="Hagos B."/>
            <person name="Hall J."/>
            <person name="Hatcher B."/>
            <person name="Heller A."/>
            <person name="Higgins H."/>
            <person name="Honan T."/>
            <person name="Horn A."/>
            <person name="Houde N."/>
            <person name="Hughes L."/>
            <person name="Hulme W."/>
            <person name="Husby E."/>
            <person name="Iliev I."/>
            <person name="Jaffe D."/>
            <person name="Jones C."/>
            <person name="Kamal M."/>
            <person name="Kamat A."/>
            <person name="Kamvysselis M."/>
            <person name="Karlsson E."/>
            <person name="Kells C."/>
            <person name="Kieu A."/>
            <person name="Kisner P."/>
            <person name="Kodira C."/>
            <person name="Kulbokas E."/>
            <person name="Labutti K."/>
            <person name="Lama D."/>
            <person name="Landers T."/>
            <person name="Leger J."/>
            <person name="Levine S."/>
            <person name="Lewis D."/>
            <person name="Lewis T."/>
            <person name="Lindblad-toh K."/>
            <person name="Liu X."/>
            <person name="Lokyitsang T."/>
            <person name="Lokyitsang Y."/>
            <person name="Lucien O."/>
            <person name="Lui A."/>
            <person name="Ma L.J."/>
            <person name="Mabbitt R."/>
            <person name="Macdonald J."/>
            <person name="Maclean C."/>
            <person name="Major J."/>
            <person name="Manning J."/>
            <person name="Marabella R."/>
            <person name="Maru K."/>
            <person name="Matthews C."/>
            <person name="Mauceli E."/>
            <person name="Mccarthy M."/>
            <person name="Mcdonough S."/>
            <person name="Mcghee T."/>
            <person name="Meldrim J."/>
            <person name="Meneus L."/>
            <person name="Mesirov J."/>
            <person name="Mihalev A."/>
            <person name="Mihova T."/>
            <person name="Mikkelsen T."/>
            <person name="Mlenga V."/>
            <person name="Moru K."/>
            <person name="Mozes J."/>
            <person name="Mulrain L."/>
            <person name="Munson G."/>
            <person name="Naylor J."/>
            <person name="Newes C."/>
            <person name="Nguyen C."/>
            <person name="Nguyen N."/>
            <person name="Nguyen T."/>
            <person name="Nicol R."/>
            <person name="Nielsen C."/>
            <person name="Nizzari M."/>
            <person name="Norbu C."/>
            <person name="Norbu N."/>
            <person name="O'donnell P."/>
            <person name="Okoawo O."/>
            <person name="O'leary S."/>
            <person name="Omotosho B."/>
            <person name="O'neill K."/>
            <person name="Osman S."/>
            <person name="Parker S."/>
            <person name="Perrin D."/>
            <person name="Phunkhang P."/>
            <person name="Piqani B."/>
            <person name="Purcell S."/>
            <person name="Rachupka T."/>
            <person name="Ramasamy U."/>
            <person name="Rameau R."/>
            <person name="Ray V."/>
            <person name="Raymond C."/>
            <person name="Retta R."/>
            <person name="Richardson S."/>
            <person name="Rise C."/>
            <person name="Rodriguez J."/>
            <person name="Rogers J."/>
            <person name="Rogov P."/>
            <person name="Rutman M."/>
            <person name="Schupbach R."/>
            <person name="Seaman C."/>
            <person name="Settipalli S."/>
            <person name="Sharpe T."/>
            <person name="Sheridan J."/>
            <person name="Sherpa N."/>
            <person name="Shi J."/>
            <person name="Smirnov S."/>
            <person name="Smith C."/>
            <person name="Sougnez C."/>
            <person name="Spencer B."/>
            <person name="Stalker J."/>
            <person name="Stange-thomann N."/>
            <person name="Stavropoulos S."/>
            <person name="Stetson K."/>
            <person name="Stone C."/>
            <person name="Stone S."/>
            <person name="Stubbs M."/>
            <person name="Talamas J."/>
            <person name="Tchuinga P."/>
            <person name="Tenzing P."/>
            <person name="Tesfaye S."/>
            <person name="Theodore J."/>
            <person name="Thoulutsang Y."/>
            <person name="Topham K."/>
            <person name="Towey S."/>
            <person name="Tsamla T."/>
            <person name="Tsomo N."/>
            <person name="Vallee D."/>
            <person name="Vassiliev H."/>
            <person name="Venkataraman V."/>
            <person name="Vinson J."/>
            <person name="Vo A."/>
            <person name="Wade C."/>
            <person name="Wang S."/>
            <person name="Wangchuk T."/>
            <person name="Wangdi T."/>
            <person name="Whittaker C."/>
            <person name="Wilkinson J."/>
            <person name="Wu Y."/>
            <person name="Wyman D."/>
            <person name="Yadav S."/>
            <person name="Yang S."/>
            <person name="Yang X."/>
            <person name="Yeager S."/>
            <person name="Yee E."/>
            <person name="Young G."/>
            <person name="Zainoun J."/>
            <person name="Zembeck L."/>
            <person name="Zimmer A."/>
            <person name="Zody M."/>
            <person name="Lander E."/>
        </authorList>
    </citation>
    <scope>NUCLEOTIDE SEQUENCE [LARGE SCALE GENOMIC DNA]</scope>
</reference>
<dbReference type="Proteomes" id="UP000007875">
    <property type="component" value="Unassembled WGS sequence"/>
</dbReference>
<dbReference type="eggNOG" id="KOG0385">
    <property type="taxonomic scope" value="Eukaryota"/>
</dbReference>
<evidence type="ECO:0000313" key="1">
    <source>
        <dbReference type="Ensembl" id="ENSCSAVP00000003774.1"/>
    </source>
</evidence>
<dbReference type="HOGENOM" id="CLU_2025903_0_0_1"/>
<dbReference type="Gene3D" id="3.40.50.300">
    <property type="entry name" value="P-loop containing nucleotide triphosphate hydrolases"/>
    <property type="match status" value="1"/>
</dbReference>
<reference evidence="1" key="2">
    <citation type="submission" date="2025-08" db="UniProtKB">
        <authorList>
            <consortium name="Ensembl"/>
        </authorList>
    </citation>
    <scope>IDENTIFICATION</scope>
</reference>
<dbReference type="GO" id="GO:0003682">
    <property type="term" value="F:chromatin binding"/>
    <property type="evidence" value="ECO:0007669"/>
    <property type="project" value="TreeGrafter"/>
</dbReference>
<protein>
    <submittedName>
        <fullName evidence="1">Uncharacterized protein</fullName>
    </submittedName>
</protein>
<name>H2YEM6_CIOSA</name>
<dbReference type="GeneTree" id="ENSGT00910000144305"/>
<keyword evidence="2" id="KW-1185">Reference proteome</keyword>
<dbReference type="GO" id="GO:0005634">
    <property type="term" value="C:nucleus"/>
    <property type="evidence" value="ECO:0007669"/>
    <property type="project" value="TreeGrafter"/>
</dbReference>
<reference evidence="1" key="3">
    <citation type="submission" date="2025-09" db="UniProtKB">
        <authorList>
            <consortium name="Ensembl"/>
        </authorList>
    </citation>
    <scope>IDENTIFICATION</scope>
</reference>
<organism evidence="1 2">
    <name type="scientific">Ciona savignyi</name>
    <name type="common">Pacific transparent sea squirt</name>
    <dbReference type="NCBI Taxonomy" id="51511"/>
    <lineage>
        <taxon>Eukaryota</taxon>
        <taxon>Metazoa</taxon>
        <taxon>Chordata</taxon>
        <taxon>Tunicata</taxon>
        <taxon>Ascidiacea</taxon>
        <taxon>Phlebobranchia</taxon>
        <taxon>Cionidae</taxon>
        <taxon>Ciona</taxon>
    </lineage>
</organism>
<accession>H2YEM6</accession>
<dbReference type="GO" id="GO:0005721">
    <property type="term" value="C:pericentric heterochromatin"/>
    <property type="evidence" value="ECO:0007669"/>
    <property type="project" value="TreeGrafter"/>
</dbReference>
<dbReference type="PANTHER" id="PTHR47161:SF1">
    <property type="entry name" value="LYMPHOID-SPECIFIC HELICASE"/>
    <property type="match status" value="1"/>
</dbReference>
<dbReference type="GO" id="GO:0031508">
    <property type="term" value="P:pericentric heterochromatin formation"/>
    <property type="evidence" value="ECO:0007669"/>
    <property type="project" value="TreeGrafter"/>
</dbReference>